<dbReference type="Proteomes" id="UP000268372">
    <property type="component" value="Unassembled WGS sequence"/>
</dbReference>
<proteinExistence type="predicted"/>
<sequence length="850" mass="97611">MVTIQLISIDTNKTISYTQTNSLGNFTIATNTNTFPLKLKVQHFSYESKELILDTNQFLSIVLEAKTNELEEIVIDTKAYDVIKKGDTLQYNLKSLLNGSELKLKDVVNKLPGLAIDEDGKIRYNGKIIDNLLFDGNEFFDRNHQIANDNITAEMIQKIELLTNYKNLSSIKDFEDNGKTALNIGIKDNYKNRFKGNITAEGGLKERYNLHGNLYNFGKKTMFNVVTNTNNINYSVLSVKDYMDTRKMNGKRIISEQFSQGGFSTSDLDLPSFLFADDNIQSRKLTNYTLNLSHKFNSKSKIEFISIFNLLDQTEESINKQVFFDGQSSNIDRLDKITGTSAYASNVLKYEVKLKNNSYFNVNGYSLWSKDNQNQFLESTLLLNDNKLNFNNDLKFTTNKYGVNAIYKNTLSKNLLMDVVAFYDNNSTNTNKDYNSSEVFSWFDIFKSNLHQKSNVKSSDIGVQGRMSWKLGSDKLIFRTYFGRSNEHLNNNLNELNAYQLNDDYNKTENIIGVQYQGTLKKPLVNYSLGFQYNYTNHSYLLDSKKALGAILPNFSISRNLRENLSAYISYNSNLNGFSILNFLSKNIVDDYRSYISPSFVVPELMITDSYNVGIMYNIPEKNIFFSLSFSHNSDRKKLESTFNNLELVTQQNFQYIDTNKTTSGNLTFNKKFRHIPFGLNFNSFGSVSQLETVLNNETSDNKNYNISSKLYIQSYFKNNQLNFNAGVNYMNNISKNNTAISSNLAKLERVTPFITLNGVALNDKINWSIDSQYFIYKSSSVQSQNIFDLGFRTQYNFSKKIQFYFNAKNILNIRENNTKNNLMATPNYTQEIIMRSLSGFTNFGIIFSL</sequence>
<reference evidence="1 2" key="1">
    <citation type="submission" date="2018-11" db="EMBL/GenBank/DDBJ databases">
        <title>Flavobacterium sp. nov., YIM 102796 draft genome.</title>
        <authorList>
            <person name="Li G."/>
            <person name="Jiang Y."/>
        </authorList>
    </citation>
    <scope>NUCLEOTIDE SEQUENCE [LARGE SCALE GENOMIC DNA]</scope>
    <source>
        <strain evidence="1 2">YIM 102796</strain>
    </source>
</reference>
<keyword evidence="2" id="KW-1185">Reference proteome</keyword>
<comment type="caution">
    <text evidence="1">The sequence shown here is derived from an EMBL/GenBank/DDBJ whole genome shotgun (WGS) entry which is preliminary data.</text>
</comment>
<dbReference type="RefSeq" id="WP_148090569.1">
    <property type="nucleotide sequence ID" value="NZ_RQTJ01000002.1"/>
</dbReference>
<accession>A0A3P1B7B0</accession>
<gene>
    <name evidence="1" type="ORF">EG242_01900</name>
</gene>
<evidence type="ECO:0000313" key="1">
    <source>
        <dbReference type="EMBL" id="RRA96811.1"/>
    </source>
</evidence>
<dbReference type="OrthoDB" id="603275at2"/>
<dbReference type="AlphaFoldDB" id="A0A3P1B7B0"/>
<name>A0A3P1B7B0_9FLAO</name>
<dbReference type="EMBL" id="RQTJ01000002">
    <property type="protein sequence ID" value="RRA96811.1"/>
    <property type="molecule type" value="Genomic_DNA"/>
</dbReference>
<protein>
    <recommendedName>
        <fullName evidence="3">TonB-dependent receptor</fullName>
    </recommendedName>
</protein>
<evidence type="ECO:0008006" key="3">
    <source>
        <dbReference type="Google" id="ProtNLM"/>
    </source>
</evidence>
<evidence type="ECO:0000313" key="2">
    <source>
        <dbReference type="Proteomes" id="UP000268372"/>
    </source>
</evidence>
<dbReference type="SUPFAM" id="SSF56935">
    <property type="entry name" value="Porins"/>
    <property type="match status" value="1"/>
</dbReference>
<organism evidence="1 2">
    <name type="scientific">Paenimyroides viscosum</name>
    <dbReference type="NCBI Taxonomy" id="2488729"/>
    <lineage>
        <taxon>Bacteria</taxon>
        <taxon>Pseudomonadati</taxon>
        <taxon>Bacteroidota</taxon>
        <taxon>Flavobacteriia</taxon>
        <taxon>Flavobacteriales</taxon>
        <taxon>Flavobacteriaceae</taxon>
        <taxon>Paenimyroides</taxon>
    </lineage>
</organism>